<dbReference type="InterPro" id="IPR031736">
    <property type="entry name" value="REXO1-like_dom"/>
</dbReference>
<dbReference type="Pfam" id="PF15870">
    <property type="entry name" value="EloA-BP1"/>
    <property type="match status" value="1"/>
</dbReference>
<keyword evidence="4" id="KW-0378">Hydrolase</keyword>
<dbReference type="CDD" id="cd06145">
    <property type="entry name" value="REX1_like"/>
    <property type="match status" value="1"/>
</dbReference>
<reference evidence="8" key="1">
    <citation type="submission" date="2020-11" db="EMBL/GenBank/DDBJ databases">
        <authorList>
            <person name="Tran Van P."/>
        </authorList>
    </citation>
    <scope>NUCLEOTIDE SEQUENCE</scope>
</reference>
<dbReference type="EMBL" id="OC947958">
    <property type="protein sequence ID" value="CAD7663546.1"/>
    <property type="molecule type" value="Genomic_DNA"/>
</dbReference>
<name>A0A7R9MND7_9ACAR</name>
<keyword evidence="3" id="KW-0540">Nuclease</keyword>
<accession>A0A7R9MND7</accession>
<feature type="domain" description="Exonuclease" evidence="7">
    <location>
        <begin position="187"/>
        <end position="346"/>
    </location>
</feature>
<evidence type="ECO:0000313" key="8">
    <source>
        <dbReference type="EMBL" id="CAD7663546.1"/>
    </source>
</evidence>
<dbReference type="SUPFAM" id="SSF53098">
    <property type="entry name" value="Ribonuclease H-like"/>
    <property type="match status" value="1"/>
</dbReference>
<evidence type="ECO:0000256" key="1">
    <source>
        <dbReference type="ARBA" id="ARBA00004123"/>
    </source>
</evidence>
<evidence type="ECO:0000256" key="4">
    <source>
        <dbReference type="ARBA" id="ARBA00022801"/>
    </source>
</evidence>
<comment type="similarity">
    <text evidence="2">Belongs to the REXO1/REXO3 family.</text>
</comment>
<keyword evidence="5" id="KW-0269">Exonuclease</keyword>
<dbReference type="InterPro" id="IPR047021">
    <property type="entry name" value="REXO1/3/4-like"/>
</dbReference>
<dbReference type="OrthoDB" id="6482108at2759"/>
<dbReference type="FunFam" id="3.30.420.10:FF:000019">
    <property type="entry name" value="RNA exonuclease NEF-sp"/>
    <property type="match status" value="1"/>
</dbReference>
<dbReference type="InterPro" id="IPR012337">
    <property type="entry name" value="RNaseH-like_sf"/>
</dbReference>
<dbReference type="InterPro" id="IPR036397">
    <property type="entry name" value="RNaseH_sf"/>
</dbReference>
<dbReference type="EMBL" id="CAJPVJ010033133">
    <property type="protein sequence ID" value="CAG2180683.1"/>
    <property type="molecule type" value="Genomic_DNA"/>
</dbReference>
<evidence type="ECO:0000256" key="6">
    <source>
        <dbReference type="ARBA" id="ARBA00023242"/>
    </source>
</evidence>
<comment type="subcellular location">
    <subcellularLocation>
        <location evidence="1">Nucleus</location>
    </subcellularLocation>
</comment>
<evidence type="ECO:0000313" key="9">
    <source>
        <dbReference type="Proteomes" id="UP000728032"/>
    </source>
</evidence>
<dbReference type="SMART" id="SM00479">
    <property type="entry name" value="EXOIII"/>
    <property type="match status" value="1"/>
</dbReference>
<dbReference type="Proteomes" id="UP000728032">
    <property type="component" value="Unassembled WGS sequence"/>
</dbReference>
<dbReference type="GO" id="GO:0003676">
    <property type="term" value="F:nucleic acid binding"/>
    <property type="evidence" value="ECO:0007669"/>
    <property type="project" value="InterPro"/>
</dbReference>
<dbReference type="AlphaFoldDB" id="A0A7R9MND7"/>
<gene>
    <name evidence="8" type="ORF">ONB1V03_LOCUS20104</name>
</gene>
<dbReference type="Gene3D" id="3.30.420.10">
    <property type="entry name" value="Ribonuclease H-like superfamily/Ribonuclease H"/>
    <property type="match status" value="1"/>
</dbReference>
<evidence type="ECO:0000256" key="2">
    <source>
        <dbReference type="ARBA" id="ARBA00006357"/>
    </source>
</evidence>
<keyword evidence="6" id="KW-0539">Nucleus</keyword>
<keyword evidence="9" id="KW-1185">Reference proteome</keyword>
<organism evidence="8">
    <name type="scientific">Oppiella nova</name>
    <dbReference type="NCBI Taxonomy" id="334625"/>
    <lineage>
        <taxon>Eukaryota</taxon>
        <taxon>Metazoa</taxon>
        <taxon>Ecdysozoa</taxon>
        <taxon>Arthropoda</taxon>
        <taxon>Chelicerata</taxon>
        <taxon>Arachnida</taxon>
        <taxon>Acari</taxon>
        <taxon>Acariformes</taxon>
        <taxon>Sarcoptiformes</taxon>
        <taxon>Oribatida</taxon>
        <taxon>Brachypylina</taxon>
        <taxon>Oppioidea</taxon>
        <taxon>Oppiidae</taxon>
        <taxon>Oppiella</taxon>
    </lineage>
</organism>
<proteinExistence type="inferred from homology"/>
<sequence>MTADEMKRLGNRVVSHEAILNGKISGTFSIEKRQQRVSVDELSDVQLYQMLEKYVMNESQLVEYGYPRPDPQKRGSALLPKPRANYIKNNYDTRVRTCCRCQKTYNVDDMDMPTRKEDCIYHSGRIWTERYNKSVERKYSCCKNDISSGGCSSNGYHIADGCDRPDYCDKYVRTLPIKPAPQSGYYGIFGLDCEMCYTTHGLELTRVTVVNVKQVTVYETFVKPLNPILDYNSKFSGIKESDLRRVTTTLSDVQLKLQTLFNDKTILIGHSLESDLKALKLIHNTVVDTAQVFPHKRGLPFKRALRTLTAEFLKKIIQDDVDGHDSKEDATAALKLMLWRVQEDLKKFKR</sequence>
<protein>
    <recommendedName>
        <fullName evidence="7">Exonuclease domain-containing protein</fullName>
    </recommendedName>
</protein>
<evidence type="ECO:0000259" key="7">
    <source>
        <dbReference type="SMART" id="SM00479"/>
    </source>
</evidence>
<evidence type="ECO:0000256" key="5">
    <source>
        <dbReference type="ARBA" id="ARBA00022839"/>
    </source>
</evidence>
<dbReference type="InterPro" id="IPR034922">
    <property type="entry name" value="REX1-like_exo"/>
</dbReference>
<evidence type="ECO:0000256" key="3">
    <source>
        <dbReference type="ARBA" id="ARBA00022722"/>
    </source>
</evidence>
<dbReference type="GO" id="GO:0005634">
    <property type="term" value="C:nucleus"/>
    <property type="evidence" value="ECO:0007669"/>
    <property type="project" value="UniProtKB-SubCell"/>
</dbReference>
<dbReference type="PANTHER" id="PTHR12801">
    <property type="entry name" value="RNA EXONUCLEASE REXO1 / RECO3 FAMILY MEMBER-RELATED"/>
    <property type="match status" value="1"/>
</dbReference>
<dbReference type="PANTHER" id="PTHR12801:SF115">
    <property type="entry name" value="FI18136P1-RELATED"/>
    <property type="match status" value="1"/>
</dbReference>
<dbReference type="InterPro" id="IPR013520">
    <property type="entry name" value="Ribonucl_H"/>
</dbReference>
<dbReference type="GO" id="GO:0004527">
    <property type="term" value="F:exonuclease activity"/>
    <property type="evidence" value="ECO:0007669"/>
    <property type="project" value="UniProtKB-KW"/>
</dbReference>